<evidence type="ECO:0000256" key="1">
    <source>
        <dbReference type="SAM" id="Phobius"/>
    </source>
</evidence>
<dbReference type="Proteomes" id="UP001158644">
    <property type="component" value="Unassembled WGS sequence"/>
</dbReference>
<keyword evidence="1" id="KW-1133">Transmembrane helix</keyword>
<evidence type="ECO:0000313" key="3">
    <source>
        <dbReference type="Proteomes" id="UP001158644"/>
    </source>
</evidence>
<organism evidence="2 3">
    <name type="scientific">Achromobacter mucicolens</name>
    <dbReference type="NCBI Taxonomy" id="1389922"/>
    <lineage>
        <taxon>Bacteria</taxon>
        <taxon>Pseudomonadati</taxon>
        <taxon>Pseudomonadota</taxon>
        <taxon>Betaproteobacteria</taxon>
        <taxon>Burkholderiales</taxon>
        <taxon>Alcaligenaceae</taxon>
        <taxon>Achromobacter</taxon>
    </lineage>
</organism>
<feature type="transmembrane region" description="Helical" evidence="1">
    <location>
        <begin position="51"/>
        <end position="70"/>
    </location>
</feature>
<protein>
    <recommendedName>
        <fullName evidence="4">Intracellular septation protein A</fullName>
    </recommendedName>
</protein>
<keyword evidence="1" id="KW-0812">Transmembrane</keyword>
<name>A0ABD4Z247_9BURK</name>
<keyword evidence="1" id="KW-0472">Membrane</keyword>
<evidence type="ECO:0000313" key="2">
    <source>
        <dbReference type="EMBL" id="MDH1181461.1"/>
    </source>
</evidence>
<sequence>MKLLLAFAPFIAFALLEHRIGTHAALVAATAVAALLVIRDWFILHVSPKTLEVGSLILFGALAFATRFAGFSPSLLSVRLLVDAGLLAIVLGSIFAGRPFTLQYAKERVSPEVAALPAFRRTAERIAWAWAAAFMVIVVADLAMMYVPAFTATAGTVVILAALAAAAWFTAWLPKAAKR</sequence>
<feature type="transmembrane region" description="Helical" evidence="1">
    <location>
        <begin position="153"/>
        <end position="173"/>
    </location>
</feature>
<dbReference type="AlphaFoldDB" id="A0ABD4Z247"/>
<feature type="transmembrane region" description="Helical" evidence="1">
    <location>
        <begin position="24"/>
        <end position="44"/>
    </location>
</feature>
<dbReference type="EMBL" id="JAOBZK010000057">
    <property type="protein sequence ID" value="MDH1181461.1"/>
    <property type="molecule type" value="Genomic_DNA"/>
</dbReference>
<dbReference type="RefSeq" id="WP_226846196.1">
    <property type="nucleotide sequence ID" value="NZ_JAOBZK010000057.1"/>
</dbReference>
<gene>
    <name evidence="2" type="ORF">N5C72_25575</name>
</gene>
<feature type="transmembrane region" description="Helical" evidence="1">
    <location>
        <begin position="126"/>
        <end position="147"/>
    </location>
</feature>
<proteinExistence type="predicted"/>
<comment type="caution">
    <text evidence="2">The sequence shown here is derived from an EMBL/GenBank/DDBJ whole genome shotgun (WGS) entry which is preliminary data.</text>
</comment>
<feature type="transmembrane region" description="Helical" evidence="1">
    <location>
        <begin position="76"/>
        <end position="96"/>
    </location>
</feature>
<accession>A0ABD4Z247</accession>
<evidence type="ECO:0008006" key="4">
    <source>
        <dbReference type="Google" id="ProtNLM"/>
    </source>
</evidence>
<reference evidence="2 3" key="1">
    <citation type="submission" date="2022-09" db="EMBL/GenBank/DDBJ databases">
        <title>Intensive care unit water sources are persistently colonized with multi-drug resistant bacteria and are the site of extensive horizontal gene transfer of antibiotic resistance genes.</title>
        <authorList>
            <person name="Diorio-Toth L."/>
        </authorList>
    </citation>
    <scope>NUCLEOTIDE SEQUENCE [LARGE SCALE GENOMIC DNA]</scope>
    <source>
        <strain evidence="2 3">GD03967</strain>
    </source>
</reference>